<comment type="caution">
    <text evidence="1">The sequence shown here is derived from an EMBL/GenBank/DDBJ whole genome shotgun (WGS) entry which is preliminary data.</text>
</comment>
<protein>
    <submittedName>
        <fullName evidence="1">FAD dependent oxidoreductase</fullName>
    </submittedName>
</protein>
<reference evidence="1 2" key="1">
    <citation type="submission" date="2011-09" db="EMBL/GenBank/DDBJ databases">
        <title>The draft genome of Fischerella sp. JSC-11.</title>
        <authorList>
            <consortium name="US DOE Joint Genome Institute (JGI-PGF)"/>
            <person name="Lucas S."/>
            <person name="Han J."/>
            <person name="Lapidus A."/>
            <person name="Cheng J.-F."/>
            <person name="Goodwin L."/>
            <person name="Pitluck S."/>
            <person name="Peters L."/>
            <person name="Land M.L."/>
            <person name="Hauser L."/>
            <person name="Sarkisova S."/>
            <person name="Bryant D.A."/>
            <person name="Brown I."/>
            <person name="Woyke T.J."/>
        </authorList>
    </citation>
    <scope>NUCLEOTIDE SEQUENCE [LARGE SCALE GENOMIC DNA]</scope>
    <source>
        <strain evidence="1 2">JSC-11</strain>
    </source>
</reference>
<dbReference type="EMBL" id="AGIZ01000009">
    <property type="protein sequence ID" value="EHC11726.1"/>
    <property type="molecule type" value="Genomic_DNA"/>
</dbReference>
<dbReference type="AlphaFoldDB" id="G6FW87"/>
<organism evidence="1 2">
    <name type="scientific">Fischerella thermalis JSC-11</name>
    <dbReference type="NCBI Taxonomy" id="741277"/>
    <lineage>
        <taxon>Bacteria</taxon>
        <taxon>Bacillati</taxon>
        <taxon>Cyanobacteriota</taxon>
        <taxon>Cyanophyceae</taxon>
        <taxon>Nostocales</taxon>
        <taxon>Hapalosiphonaceae</taxon>
        <taxon>Fischerella</taxon>
    </lineage>
</organism>
<sequence length="49" mass="5588">MDRLLQLSVSDPNIYRSFLEVMHMTKQPASLFAPNLLLRVLKNIGTNSN</sequence>
<dbReference type="Proteomes" id="UP000004344">
    <property type="component" value="Unassembled WGS sequence"/>
</dbReference>
<proteinExistence type="predicted"/>
<keyword evidence="2" id="KW-1185">Reference proteome</keyword>
<evidence type="ECO:0000313" key="2">
    <source>
        <dbReference type="Proteomes" id="UP000004344"/>
    </source>
</evidence>
<evidence type="ECO:0000313" key="1">
    <source>
        <dbReference type="EMBL" id="EHC11726.1"/>
    </source>
</evidence>
<name>G6FW87_9CYAN</name>
<accession>G6FW87</accession>
<gene>
    <name evidence="1" type="ORF">FJSC11DRAFT_3180</name>
</gene>